<reference evidence="2 3" key="1">
    <citation type="submission" date="2005-07" db="EMBL/GenBank/DDBJ databases">
        <authorList>
            <person name="Mural R.J."/>
            <person name="Li P.W."/>
            <person name="Adams M.D."/>
            <person name="Amanatides P.G."/>
            <person name="Baden-Tillson H."/>
            <person name="Barnstead M."/>
            <person name="Chin S.H."/>
            <person name="Dew I."/>
            <person name="Evans C.A."/>
            <person name="Ferriera S."/>
            <person name="Flanigan M."/>
            <person name="Fosler C."/>
            <person name="Glodek A."/>
            <person name="Gu Z."/>
            <person name="Holt R.A."/>
            <person name="Jennings D."/>
            <person name="Kraft C.L."/>
            <person name="Lu F."/>
            <person name="Nguyen T."/>
            <person name="Nusskern D.R."/>
            <person name="Pfannkoch C.M."/>
            <person name="Sitter C."/>
            <person name="Sutton G.G."/>
            <person name="Venter J.C."/>
            <person name="Wang Z."/>
            <person name="Woodage T."/>
            <person name="Zheng X.H."/>
            <person name="Zhong F."/>
        </authorList>
    </citation>
    <scope>NUCLEOTIDE SEQUENCE [LARGE SCALE GENOMIC DNA]</scope>
    <source>
        <strain>BN</strain>
        <strain evidence="3">Sprague-Dawley</strain>
    </source>
</reference>
<organism evidence="2 3">
    <name type="scientific">Rattus norvegicus</name>
    <name type="common">Rat</name>
    <dbReference type="NCBI Taxonomy" id="10116"/>
    <lineage>
        <taxon>Eukaryota</taxon>
        <taxon>Metazoa</taxon>
        <taxon>Chordata</taxon>
        <taxon>Craniata</taxon>
        <taxon>Vertebrata</taxon>
        <taxon>Euteleostomi</taxon>
        <taxon>Mammalia</taxon>
        <taxon>Eutheria</taxon>
        <taxon>Euarchontoglires</taxon>
        <taxon>Glires</taxon>
        <taxon>Rodentia</taxon>
        <taxon>Myomorpha</taxon>
        <taxon>Muroidea</taxon>
        <taxon>Muridae</taxon>
        <taxon>Murinae</taxon>
        <taxon>Rattus</taxon>
    </lineage>
</organism>
<dbReference type="EMBL" id="CH474023">
    <property type="protein sequence ID" value="EDL85307.1"/>
    <property type="molecule type" value="Genomic_DNA"/>
</dbReference>
<sequence>MCTFYVVMVHASVACPKEHCLCYIKAGNGQGYKVDASKVTRCDVTCVLREPAHVLLSIQQTDLKMPGRQCKQGSWPLNTKFGKSGRESSTGSCGCRCSRE</sequence>
<evidence type="ECO:0000313" key="3">
    <source>
        <dbReference type="Proteomes" id="UP000234681"/>
    </source>
</evidence>
<proteinExistence type="predicted"/>
<gene>
    <name evidence="2" type="ORF">rCG_52141</name>
</gene>
<dbReference type="AlphaFoldDB" id="A6K6E7"/>
<accession>A6K6E7</accession>
<feature type="region of interest" description="Disordered" evidence="1">
    <location>
        <begin position="81"/>
        <end position="100"/>
    </location>
</feature>
<name>A6K6E7_RAT</name>
<dbReference type="Proteomes" id="UP000234681">
    <property type="component" value="Chromosome 15"/>
</dbReference>
<protein>
    <submittedName>
        <fullName evidence="2">RCG52141</fullName>
    </submittedName>
</protein>
<evidence type="ECO:0000313" key="2">
    <source>
        <dbReference type="EMBL" id="EDL85307.1"/>
    </source>
</evidence>
<evidence type="ECO:0000256" key="1">
    <source>
        <dbReference type="SAM" id="MobiDB-lite"/>
    </source>
</evidence>